<proteinExistence type="inferred from homology"/>
<dbReference type="EMBL" id="JBHTKH010000007">
    <property type="protein sequence ID" value="MFD1055147.1"/>
    <property type="molecule type" value="Genomic_DNA"/>
</dbReference>
<protein>
    <submittedName>
        <fullName evidence="2">ROK family protein</fullName>
    </submittedName>
</protein>
<dbReference type="InterPro" id="IPR043129">
    <property type="entry name" value="ATPase_NBD"/>
</dbReference>
<organism evidence="2 3">
    <name type="scientific">Terrabacter terrigena</name>
    <dbReference type="NCBI Taxonomy" id="574718"/>
    <lineage>
        <taxon>Bacteria</taxon>
        <taxon>Bacillati</taxon>
        <taxon>Actinomycetota</taxon>
        <taxon>Actinomycetes</taxon>
        <taxon>Micrococcales</taxon>
        <taxon>Intrasporangiaceae</taxon>
        <taxon>Terrabacter</taxon>
    </lineage>
</organism>
<dbReference type="SUPFAM" id="SSF46785">
    <property type="entry name" value="Winged helix' DNA-binding domain"/>
    <property type="match status" value="1"/>
</dbReference>
<evidence type="ECO:0000256" key="1">
    <source>
        <dbReference type="ARBA" id="ARBA00006479"/>
    </source>
</evidence>
<dbReference type="InterPro" id="IPR036390">
    <property type="entry name" value="WH_DNA-bd_sf"/>
</dbReference>
<keyword evidence="3" id="KW-1185">Reference proteome</keyword>
<dbReference type="InterPro" id="IPR036388">
    <property type="entry name" value="WH-like_DNA-bd_sf"/>
</dbReference>
<dbReference type="SUPFAM" id="SSF53067">
    <property type="entry name" value="Actin-like ATPase domain"/>
    <property type="match status" value="1"/>
</dbReference>
<dbReference type="InterPro" id="IPR049874">
    <property type="entry name" value="ROK_cs"/>
</dbReference>
<reference evidence="3" key="1">
    <citation type="journal article" date="2019" name="Int. J. Syst. Evol. Microbiol.">
        <title>The Global Catalogue of Microorganisms (GCM) 10K type strain sequencing project: providing services to taxonomists for standard genome sequencing and annotation.</title>
        <authorList>
            <consortium name="The Broad Institute Genomics Platform"/>
            <consortium name="The Broad Institute Genome Sequencing Center for Infectious Disease"/>
            <person name="Wu L."/>
            <person name="Ma J."/>
        </authorList>
    </citation>
    <scope>NUCLEOTIDE SEQUENCE [LARGE SCALE GENOMIC DNA]</scope>
    <source>
        <strain evidence="3">CCUG 57508</strain>
    </source>
</reference>
<sequence length="375" mass="38557">MTSALPRARRVSTRTAVLPAHGRRHNLSLVLQMLYSVGAMSRADLARRLGMSKVTVSDLVAELMDSGHAVELGPSGTVRPGKPGTLVDVNRTGLQAIGVDLAEHEVLRAAVLDLDGNILVRAERPIGDDTGQSVVDTVLDLVGEVVAAATAPILGIGIGTPGIVGPGGVVGTAPNLGWTDVPLRDIVADATDLPVFVVNDADAAVHADYTLGEGGDDLVLVKVGRGVGGGLIVGGQRVRGAHFASGEIGHVTVGTDGGATCRCGKVGCLETWVSAPNLEKALAAADDDEPLREAGERLGIALAPVVAALDLSEVVLSGPEHLLGGVLRDALDETLHARLLARTTTDLTVRLAHRPDDIVLRGAAVLVLWDQLGVA</sequence>
<dbReference type="PROSITE" id="PS01125">
    <property type="entry name" value="ROK"/>
    <property type="match status" value="1"/>
</dbReference>
<dbReference type="InterPro" id="IPR000600">
    <property type="entry name" value="ROK"/>
</dbReference>
<accession>A0ABW3MZ00</accession>
<dbReference type="Gene3D" id="1.10.10.10">
    <property type="entry name" value="Winged helix-like DNA-binding domain superfamily/Winged helix DNA-binding domain"/>
    <property type="match status" value="1"/>
</dbReference>
<gene>
    <name evidence="2" type="ORF">ACFQ2V_12595</name>
</gene>
<dbReference type="Gene3D" id="3.30.420.40">
    <property type="match status" value="3"/>
</dbReference>
<dbReference type="PANTHER" id="PTHR18964">
    <property type="entry name" value="ROK (REPRESSOR, ORF, KINASE) FAMILY"/>
    <property type="match status" value="1"/>
</dbReference>
<comment type="similarity">
    <text evidence="1">Belongs to the ROK (NagC/XylR) family.</text>
</comment>
<dbReference type="Pfam" id="PF00480">
    <property type="entry name" value="ROK"/>
    <property type="match status" value="1"/>
</dbReference>
<dbReference type="PANTHER" id="PTHR18964:SF149">
    <property type="entry name" value="BIFUNCTIONAL UDP-N-ACETYLGLUCOSAMINE 2-EPIMERASE_N-ACETYLMANNOSAMINE KINASE"/>
    <property type="match status" value="1"/>
</dbReference>
<dbReference type="RefSeq" id="WP_386053041.1">
    <property type="nucleotide sequence ID" value="NZ_JBHTKH010000007.1"/>
</dbReference>
<evidence type="ECO:0000313" key="3">
    <source>
        <dbReference type="Proteomes" id="UP001597046"/>
    </source>
</evidence>
<dbReference type="Proteomes" id="UP001597046">
    <property type="component" value="Unassembled WGS sequence"/>
</dbReference>
<evidence type="ECO:0000313" key="2">
    <source>
        <dbReference type="EMBL" id="MFD1055147.1"/>
    </source>
</evidence>
<name>A0ABW3MZ00_9MICO</name>
<comment type="caution">
    <text evidence="2">The sequence shown here is derived from an EMBL/GenBank/DDBJ whole genome shotgun (WGS) entry which is preliminary data.</text>
</comment>